<sequence>MARILFVHIRYPEFDRCSGDVRVTNMLRILAQRHEVALHVLHQQPGYLEDPANRLYADGLREIGVAVRSGSLARHLREQRYDAVVIEFWYVARPLIEQIRALQPQARVIVDTEHIYFYSDQVREAAIGSDTSAAERAERKRAELDVYRRADAILTTTDEDRDVVLAEASEVVCRTVPNIHALPDAPVGRREGRLDASLLFIGNFRHNPSNADAMTWFCREVMPQVLARCPQARLRIVGNMPPPEVQALAGEHVEVTGYVPETAPYLDTSLVSVCPLRFGAGLKGKIGEAMVHGVPVVSTSVGTQGMQPVVGDEIFVADEPQAFAAAVAELFADEAAWRRLSVGGREFIERHFGFDAVSRRLDEIFGDLQWLPVRRLAPTAAATLGLRVRASDWLEQHVLWRWRA</sequence>
<reference evidence="1" key="2">
    <citation type="journal article" date="2020" name="Microorganisms">
        <title>Osmotic Adaptation and Compatible Solute Biosynthesis of Phototrophic Bacteria as Revealed from Genome Analyses.</title>
        <authorList>
            <person name="Imhoff J.F."/>
            <person name="Rahn T."/>
            <person name="Kunzel S."/>
            <person name="Keller A."/>
            <person name="Neulinger S.C."/>
        </authorList>
    </citation>
    <scope>NUCLEOTIDE SEQUENCE</scope>
    <source>
        <strain evidence="1">IM 151</strain>
    </source>
</reference>
<evidence type="ECO:0000313" key="1">
    <source>
        <dbReference type="EMBL" id="MBK1714389.1"/>
    </source>
</evidence>
<comment type="caution">
    <text evidence="1">The sequence shown here is derived from an EMBL/GenBank/DDBJ whole genome shotgun (WGS) entry which is preliminary data.</text>
</comment>
<dbReference type="Pfam" id="PF13692">
    <property type="entry name" value="Glyco_trans_1_4"/>
    <property type="match status" value="1"/>
</dbReference>
<dbReference type="CDD" id="cd03801">
    <property type="entry name" value="GT4_PimA-like"/>
    <property type="match status" value="1"/>
</dbReference>
<accession>A0ABS1DXD5</accession>
<dbReference type="PANTHER" id="PTHR12526">
    <property type="entry name" value="GLYCOSYLTRANSFERASE"/>
    <property type="match status" value="1"/>
</dbReference>
<evidence type="ECO:0008006" key="3">
    <source>
        <dbReference type="Google" id="ProtNLM"/>
    </source>
</evidence>
<keyword evidence="2" id="KW-1185">Reference proteome</keyword>
<reference evidence="1" key="1">
    <citation type="submission" date="2017-08" db="EMBL/GenBank/DDBJ databases">
        <authorList>
            <person name="Imhoff J.F."/>
            <person name="Rahn T."/>
            <person name="Kuenzel S."/>
            <person name="Neulinger S.C."/>
        </authorList>
    </citation>
    <scope>NUCLEOTIDE SEQUENCE</scope>
    <source>
        <strain evidence="1">IM 151</strain>
    </source>
</reference>
<dbReference type="RefSeq" id="WP_200226029.1">
    <property type="nucleotide sequence ID" value="NZ_NRRT01000002.1"/>
</dbReference>
<dbReference type="EMBL" id="NRRU01000066">
    <property type="protein sequence ID" value="MBK1714389.1"/>
    <property type="molecule type" value="Genomic_DNA"/>
</dbReference>
<protein>
    <recommendedName>
        <fullName evidence="3">Glycosyltransferase</fullName>
    </recommendedName>
</protein>
<evidence type="ECO:0000313" key="2">
    <source>
        <dbReference type="Proteomes" id="UP001041814"/>
    </source>
</evidence>
<dbReference type="SUPFAM" id="SSF53756">
    <property type="entry name" value="UDP-Glycosyltransferase/glycogen phosphorylase"/>
    <property type="match status" value="1"/>
</dbReference>
<dbReference type="PANTHER" id="PTHR12526:SF600">
    <property type="entry name" value="GLYCOSYL TRANSFERASE GROUP 1"/>
    <property type="match status" value="1"/>
</dbReference>
<dbReference type="Gene3D" id="3.40.50.2000">
    <property type="entry name" value="Glycogen Phosphorylase B"/>
    <property type="match status" value="2"/>
</dbReference>
<gene>
    <name evidence="1" type="ORF">CKO43_16580</name>
</gene>
<proteinExistence type="predicted"/>
<name>A0ABS1DXD5_RUBGE</name>
<dbReference type="Proteomes" id="UP001041814">
    <property type="component" value="Unassembled WGS sequence"/>
</dbReference>
<organism evidence="1 2">
    <name type="scientific">Rubrivivax gelatinosus</name>
    <name type="common">Rhodocyclus gelatinosus</name>
    <name type="synonym">Rhodopseudomonas gelatinosa</name>
    <dbReference type="NCBI Taxonomy" id="28068"/>
    <lineage>
        <taxon>Bacteria</taxon>
        <taxon>Pseudomonadati</taxon>
        <taxon>Pseudomonadota</taxon>
        <taxon>Betaproteobacteria</taxon>
        <taxon>Burkholderiales</taxon>
        <taxon>Sphaerotilaceae</taxon>
        <taxon>Rubrivivax</taxon>
    </lineage>
</organism>